<evidence type="ECO:0000256" key="6">
    <source>
        <dbReference type="ARBA" id="ARBA00038076"/>
    </source>
</evidence>
<feature type="transmembrane region" description="Helical" evidence="7">
    <location>
        <begin position="976"/>
        <end position="995"/>
    </location>
</feature>
<evidence type="ECO:0000256" key="8">
    <source>
        <dbReference type="SAM" id="SignalP"/>
    </source>
</evidence>
<evidence type="ECO:0000313" key="10">
    <source>
        <dbReference type="EMBL" id="UWZ55936.1"/>
    </source>
</evidence>
<feature type="transmembrane region" description="Helical" evidence="7">
    <location>
        <begin position="882"/>
        <end position="901"/>
    </location>
</feature>
<reference evidence="10" key="1">
    <citation type="submission" date="2021-04" db="EMBL/GenBank/DDBJ databases">
        <title>Dactylosporangium aurantiacum NRRL B-8018 full assembly.</title>
        <authorList>
            <person name="Hartkoorn R.C."/>
            <person name="Beaudoing E."/>
            <person name="Hot D."/>
        </authorList>
    </citation>
    <scope>NUCLEOTIDE SEQUENCE</scope>
    <source>
        <strain evidence="10">NRRL B-8018</strain>
    </source>
</reference>
<evidence type="ECO:0000256" key="7">
    <source>
        <dbReference type="SAM" id="Phobius"/>
    </source>
</evidence>
<evidence type="ECO:0000256" key="3">
    <source>
        <dbReference type="ARBA" id="ARBA00022692"/>
    </source>
</evidence>
<dbReference type="PANTHER" id="PTHR30572:SF4">
    <property type="entry name" value="ABC TRANSPORTER PERMEASE YTRF"/>
    <property type="match status" value="1"/>
</dbReference>
<sequence length="1004" mass="106946">MISLVLSMIRARPGQAVTAFVLAMFAMAAAVSAPVYVATADRAVVASEVEAAPVAELVVQARRDAKAGDRAFEDLVPKVFTFPGFSSVFSVEFNTYVQSATPGVEPVAPRMVYRDDACAHVRLIEGRCFISQSEIVLNRQSMDQLKTKVGGTLEVAAGAYDAEGREWMPTGAFGTMTVVGVYEPLDKTEQYWADFDYFDERPSDRLVTAPILAGRLTLESVERVTEKQALDVVIDHGAITGESLAAVNAAVESGRSQLVGLSGAPTVKADLPQLLQRIERNRSLVAQVVPVAAVPLVLLCWFVLFVAVASATAERRLELGLLSLRGATFPRRWWLAAGESIVPILFGGAAGFLLGHYLVRFAAWLLLSSSGDVPLSAGANRWAVVALVGAVLAAVLAQRAELAKRTIDLLRNVPSRLSRWGAPVFEVAVVVLAVVAVLQLREGDGGLTGFAVFGPSLVVIAFGLLAARGVLPLAERSGRRALRRGRIGPTLAAYAMARRPGSQRILALFVVAVALACFATTAATASDDNRDTRIRVEQGADRVLTVEPVGRTQLLGKVRAIDPAGDFAMATAMLPPPDDSGVPPMLAVDSSRLARVALWNDPHLTAAEAAAALRPDVARDSLIVDNKDVSIDITVDKLVDAFRVRFVVVAVPLDGSTVGEVDFGAPQLGRHTYTRNLPMCVNGCRFAALQISQPEGRGFDATITLHGMTQRGERLTTFGTAGEWRVPETPGPRLIVPDLDLIGDGLRMEVSNYKGADVAFRLLPTDFPSPLPVVMARTAGIGDHMSGFDQTRVSVKVDGEVGQIPRMGVRGGLVDLEYIDRISSGGGDTLQPQIWLNDRAPADILDRVAAQGLVVMSDQRLGPRRAALDEQGPAVALRFHELAAGLAVLLAGGALWLVTALDRQRRRGELRALRAQGVARRDASANGYLALVGTAAVIGPFAALASWLLVREHLPVFTDDPGTFPVPIWPSPLPVAAAWAASVLALTGVALLAGARLRAATRQR</sequence>
<comment type="subcellular location">
    <subcellularLocation>
        <location evidence="1">Cell membrane</location>
        <topology evidence="1">Multi-pass membrane protein</topology>
    </subcellularLocation>
</comment>
<evidence type="ECO:0000256" key="5">
    <source>
        <dbReference type="ARBA" id="ARBA00023136"/>
    </source>
</evidence>
<feature type="domain" description="ABC3 transporter permease C-terminal" evidence="9">
    <location>
        <begin position="294"/>
        <end position="395"/>
    </location>
</feature>
<dbReference type="RefSeq" id="WP_033362282.1">
    <property type="nucleotide sequence ID" value="NZ_CP073767.1"/>
</dbReference>
<dbReference type="KEGG" id="daur:Daura_07005"/>
<feature type="chain" id="PRO_5040433858" evidence="8">
    <location>
        <begin position="29"/>
        <end position="1004"/>
    </location>
</feature>
<name>A0A9Q9IHU9_9ACTN</name>
<keyword evidence="3 7" id="KW-0812">Transmembrane</keyword>
<dbReference type="Pfam" id="PF02687">
    <property type="entry name" value="FtsX"/>
    <property type="match status" value="1"/>
</dbReference>
<keyword evidence="2" id="KW-1003">Cell membrane</keyword>
<protein>
    <submittedName>
        <fullName evidence="10">FtsX-like permease family protein</fullName>
    </submittedName>
</protein>
<dbReference type="OrthoDB" id="3275641at2"/>
<feature type="transmembrane region" description="Helical" evidence="7">
    <location>
        <begin position="450"/>
        <end position="474"/>
    </location>
</feature>
<dbReference type="Proteomes" id="UP001058003">
    <property type="component" value="Chromosome"/>
</dbReference>
<dbReference type="GO" id="GO:0022857">
    <property type="term" value="F:transmembrane transporter activity"/>
    <property type="evidence" value="ECO:0007669"/>
    <property type="project" value="TreeGrafter"/>
</dbReference>
<evidence type="ECO:0000313" key="11">
    <source>
        <dbReference type="Proteomes" id="UP001058003"/>
    </source>
</evidence>
<dbReference type="EMBL" id="CP073767">
    <property type="protein sequence ID" value="UWZ55936.1"/>
    <property type="molecule type" value="Genomic_DNA"/>
</dbReference>
<keyword evidence="8" id="KW-0732">Signal</keyword>
<feature type="transmembrane region" description="Helical" evidence="7">
    <location>
        <begin position="288"/>
        <end position="312"/>
    </location>
</feature>
<feature type="transmembrane region" description="Helical" evidence="7">
    <location>
        <begin position="379"/>
        <end position="397"/>
    </location>
</feature>
<dbReference type="GO" id="GO:0005886">
    <property type="term" value="C:plasma membrane"/>
    <property type="evidence" value="ECO:0007669"/>
    <property type="project" value="UniProtKB-SubCell"/>
</dbReference>
<evidence type="ECO:0000259" key="9">
    <source>
        <dbReference type="Pfam" id="PF02687"/>
    </source>
</evidence>
<feature type="transmembrane region" description="Helical" evidence="7">
    <location>
        <begin position="417"/>
        <end position="438"/>
    </location>
</feature>
<evidence type="ECO:0000256" key="2">
    <source>
        <dbReference type="ARBA" id="ARBA00022475"/>
    </source>
</evidence>
<keyword evidence="5 7" id="KW-0472">Membrane</keyword>
<dbReference type="AlphaFoldDB" id="A0A9Q9IHU9"/>
<keyword evidence="11" id="KW-1185">Reference proteome</keyword>
<comment type="similarity">
    <text evidence="6">Belongs to the ABC-4 integral membrane protein family.</text>
</comment>
<dbReference type="InterPro" id="IPR050250">
    <property type="entry name" value="Macrolide_Exporter_MacB"/>
</dbReference>
<feature type="transmembrane region" description="Helical" evidence="7">
    <location>
        <begin position="333"/>
        <end position="359"/>
    </location>
</feature>
<feature type="transmembrane region" description="Helical" evidence="7">
    <location>
        <begin position="928"/>
        <end position="950"/>
    </location>
</feature>
<keyword evidence="4 7" id="KW-1133">Transmembrane helix</keyword>
<dbReference type="PANTHER" id="PTHR30572">
    <property type="entry name" value="MEMBRANE COMPONENT OF TRANSPORTER-RELATED"/>
    <property type="match status" value="1"/>
</dbReference>
<dbReference type="InterPro" id="IPR003838">
    <property type="entry name" value="ABC3_permease_C"/>
</dbReference>
<accession>A0A9Q9IHU9</accession>
<gene>
    <name evidence="10" type="ORF">Daura_07005</name>
</gene>
<feature type="transmembrane region" description="Helical" evidence="7">
    <location>
        <begin position="505"/>
        <end position="525"/>
    </location>
</feature>
<evidence type="ECO:0000256" key="4">
    <source>
        <dbReference type="ARBA" id="ARBA00022989"/>
    </source>
</evidence>
<proteinExistence type="inferred from homology"/>
<evidence type="ECO:0000256" key="1">
    <source>
        <dbReference type="ARBA" id="ARBA00004651"/>
    </source>
</evidence>
<feature type="signal peptide" evidence="8">
    <location>
        <begin position="1"/>
        <end position="28"/>
    </location>
</feature>
<organism evidence="10 11">
    <name type="scientific">Dactylosporangium aurantiacum</name>
    <dbReference type="NCBI Taxonomy" id="35754"/>
    <lineage>
        <taxon>Bacteria</taxon>
        <taxon>Bacillati</taxon>
        <taxon>Actinomycetota</taxon>
        <taxon>Actinomycetes</taxon>
        <taxon>Micromonosporales</taxon>
        <taxon>Micromonosporaceae</taxon>
        <taxon>Dactylosporangium</taxon>
    </lineage>
</organism>